<protein>
    <submittedName>
        <fullName evidence="1">Uncharacterized protein</fullName>
    </submittedName>
</protein>
<gene>
    <name evidence="1" type="ORF">N7541_005950</name>
</gene>
<name>A0A9W9R797_PENBR</name>
<evidence type="ECO:0000313" key="2">
    <source>
        <dbReference type="Proteomes" id="UP001148299"/>
    </source>
</evidence>
<dbReference type="AlphaFoldDB" id="A0A9W9R797"/>
<dbReference type="Proteomes" id="UP001148299">
    <property type="component" value="Unassembled WGS sequence"/>
</dbReference>
<organism evidence="1 2">
    <name type="scientific">Penicillium brevicompactum</name>
    <dbReference type="NCBI Taxonomy" id="5074"/>
    <lineage>
        <taxon>Eukaryota</taxon>
        <taxon>Fungi</taxon>
        <taxon>Dikarya</taxon>
        <taxon>Ascomycota</taxon>
        <taxon>Pezizomycotina</taxon>
        <taxon>Eurotiomycetes</taxon>
        <taxon>Eurotiomycetidae</taxon>
        <taxon>Eurotiales</taxon>
        <taxon>Aspergillaceae</taxon>
        <taxon>Penicillium</taxon>
    </lineage>
</organism>
<comment type="caution">
    <text evidence="1">The sequence shown here is derived from an EMBL/GenBank/DDBJ whole genome shotgun (WGS) entry which is preliminary data.</text>
</comment>
<accession>A0A9W9R797</accession>
<keyword evidence="2" id="KW-1185">Reference proteome</keyword>
<proteinExistence type="predicted"/>
<sequence length="60" mass="6795">MAEPQCFDGDQKIPLTRLNAFKQQHLLITELLSELYDIETYAAGFATLNALSFSDALNRF</sequence>
<reference evidence="1" key="1">
    <citation type="submission" date="2022-12" db="EMBL/GenBank/DDBJ databases">
        <authorList>
            <person name="Petersen C."/>
        </authorList>
    </citation>
    <scope>NUCLEOTIDE SEQUENCE</scope>
    <source>
        <strain evidence="1">IBT 35675</strain>
    </source>
</reference>
<dbReference type="EMBL" id="JAPZBR010000004">
    <property type="protein sequence ID" value="KAJ5354906.1"/>
    <property type="molecule type" value="Genomic_DNA"/>
</dbReference>
<reference evidence="1" key="2">
    <citation type="journal article" date="2023" name="IMA Fungus">
        <title>Comparative genomic study of the Penicillium genus elucidates a diverse pangenome and 15 lateral gene transfer events.</title>
        <authorList>
            <person name="Petersen C."/>
            <person name="Sorensen T."/>
            <person name="Nielsen M.R."/>
            <person name="Sondergaard T.E."/>
            <person name="Sorensen J.L."/>
            <person name="Fitzpatrick D.A."/>
            <person name="Frisvad J.C."/>
            <person name="Nielsen K.L."/>
        </authorList>
    </citation>
    <scope>NUCLEOTIDE SEQUENCE</scope>
    <source>
        <strain evidence="1">IBT 35675</strain>
    </source>
</reference>
<evidence type="ECO:0000313" key="1">
    <source>
        <dbReference type="EMBL" id="KAJ5354906.1"/>
    </source>
</evidence>